<evidence type="ECO:0000256" key="1">
    <source>
        <dbReference type="SAM" id="MobiDB-lite"/>
    </source>
</evidence>
<comment type="caution">
    <text evidence="2">The sequence shown here is derived from an EMBL/GenBank/DDBJ whole genome shotgun (WGS) entry which is preliminary data.</text>
</comment>
<proteinExistence type="predicted"/>
<keyword evidence="3" id="KW-1185">Reference proteome</keyword>
<sequence>MMGCEEWNDEEMPSAGAAAREVTAKAPRSRKSHYNTTSFTPINQRHTDIVNPLDTRQNIDTGTLSDLPAETSFEPILPLPKKRSRKKAVLSAPGRSLALGHVWEYEDEGDTALQNPGVDFNNLATKRQKMAPATRSNSPIKVFEDLGQPKHGAEELDPVDEGDLDSDIMVPPLTTVPIALEEVERRTVSAGLKSNTRQRKLFQRTKVTKISSASQKVRPNATPIQTLSHQRWRTTEDAVKSSSTVLAQTTLQRLATFRYHAPSVEPAILPLSIHPHHDKVTDMEWNQPQDKTGIDNLLMARYSPDGYRSLSRDVLFEHATGQDTSLASSRRAVKQDVDPGSLSILCATSSTDTVGNHDTNRFVDKCMPITAIDSSSTQVETWESTPLTLDHCQYTLSETTITDTVNENKSRTRQADNSTRPVTLVESNPHMQSHSLQESSTDMYHTLQAANFTSKNNWFCNQNPSFESGITANNLPPQDLLTIITDPPRTREHITSDMSVVDEAVKDYWASDDFDEGIEDDELLALVSDPVVPENPSAASHVQSNPRCREAVLVHKAGCDTSIATRHLVSSPTLIEDDEFSDSELDSAFLKVPPFLEDIHERFVPPSSLHFSDDDDSRTREYYDPHLKFSPPNTAGTSPAKCLVGSSVASPEKRLQEQIPNSESENWNFMRLTRIEHATNTFETPKTIRKSAENIILSRSGSTKTLERIHTNKPPSLVLARVRRTSNRSHEYEPLSPFARPRFPGIIRDRSPILGLSGHTILRTCFRIGEMIREGGRCEGLRQDALIELFARVTYSARESGTSRQHFQFADLFHDRPPFPKGVLENYKSSSLAESESKVLVDSDEELLVRCLGRLIKDRKNSCWLLKVVNIRMTDWEEVRWTKRVVSADKTDLE</sequence>
<feature type="region of interest" description="Disordered" evidence="1">
    <location>
        <begin position="1"/>
        <end position="39"/>
    </location>
</feature>
<feature type="region of interest" description="Disordered" evidence="1">
    <location>
        <begin position="407"/>
        <end position="433"/>
    </location>
</feature>
<gene>
    <name evidence="2" type="ORF">BP5796_03837</name>
</gene>
<dbReference type="Proteomes" id="UP000256328">
    <property type="component" value="Unassembled WGS sequence"/>
</dbReference>
<feature type="compositionally biased region" description="Acidic residues" evidence="1">
    <location>
        <begin position="1"/>
        <end position="12"/>
    </location>
</feature>
<feature type="compositionally biased region" description="Polar residues" evidence="1">
    <location>
        <begin position="415"/>
        <end position="433"/>
    </location>
</feature>
<dbReference type="EMBL" id="PDLN01000005">
    <property type="protein sequence ID" value="RDW85512.1"/>
    <property type="molecule type" value="Genomic_DNA"/>
</dbReference>
<evidence type="ECO:0000313" key="3">
    <source>
        <dbReference type="Proteomes" id="UP000256328"/>
    </source>
</evidence>
<accession>A0A3D8SGW7</accession>
<dbReference type="OrthoDB" id="5397183at2759"/>
<protein>
    <submittedName>
        <fullName evidence="2">Uncharacterized protein</fullName>
    </submittedName>
</protein>
<reference evidence="2 3" key="1">
    <citation type="journal article" date="2018" name="IMA Fungus">
        <title>IMA Genome-F 9: Draft genome sequence of Annulohypoxylon stygium, Aspergillus mulundensis, Berkeleyomyces basicola (syn. Thielaviopsis basicola), Ceratocystis smalleyi, two Cercospora beticola strains, Coleophoma cylindrospora, Fusarium fracticaudum, Phialophora cf. hyalina, and Morchella septimelata.</title>
        <authorList>
            <person name="Wingfield B.D."/>
            <person name="Bills G.F."/>
            <person name="Dong Y."/>
            <person name="Huang W."/>
            <person name="Nel W.J."/>
            <person name="Swalarsk-Parry B.S."/>
            <person name="Vaghefi N."/>
            <person name="Wilken P.M."/>
            <person name="An Z."/>
            <person name="de Beer Z.W."/>
            <person name="De Vos L."/>
            <person name="Chen L."/>
            <person name="Duong T.A."/>
            <person name="Gao Y."/>
            <person name="Hammerbacher A."/>
            <person name="Kikkert J.R."/>
            <person name="Li Y."/>
            <person name="Li H."/>
            <person name="Li K."/>
            <person name="Li Q."/>
            <person name="Liu X."/>
            <person name="Ma X."/>
            <person name="Naidoo K."/>
            <person name="Pethybridge S.J."/>
            <person name="Sun J."/>
            <person name="Steenkamp E.T."/>
            <person name="van der Nest M.A."/>
            <person name="van Wyk S."/>
            <person name="Wingfield M.J."/>
            <person name="Xiong C."/>
            <person name="Yue Q."/>
            <person name="Zhang X."/>
        </authorList>
    </citation>
    <scope>NUCLEOTIDE SEQUENCE [LARGE SCALE GENOMIC DNA]</scope>
    <source>
        <strain evidence="2 3">BP5796</strain>
    </source>
</reference>
<name>A0A3D8SGW7_9HELO</name>
<organism evidence="2 3">
    <name type="scientific">Coleophoma crateriformis</name>
    <dbReference type="NCBI Taxonomy" id="565419"/>
    <lineage>
        <taxon>Eukaryota</taxon>
        <taxon>Fungi</taxon>
        <taxon>Dikarya</taxon>
        <taxon>Ascomycota</taxon>
        <taxon>Pezizomycotina</taxon>
        <taxon>Leotiomycetes</taxon>
        <taxon>Helotiales</taxon>
        <taxon>Dermateaceae</taxon>
        <taxon>Coleophoma</taxon>
    </lineage>
</organism>
<evidence type="ECO:0000313" key="2">
    <source>
        <dbReference type="EMBL" id="RDW85512.1"/>
    </source>
</evidence>
<dbReference type="AlphaFoldDB" id="A0A3D8SGW7"/>